<evidence type="ECO:0000313" key="2">
    <source>
        <dbReference type="Proteomes" id="UP001190700"/>
    </source>
</evidence>
<name>A0AAE0GVB1_9CHLO</name>
<reference evidence="1 2" key="1">
    <citation type="journal article" date="2015" name="Genome Biol. Evol.">
        <title>Comparative Genomics of a Bacterivorous Green Alga Reveals Evolutionary Causalities and Consequences of Phago-Mixotrophic Mode of Nutrition.</title>
        <authorList>
            <person name="Burns J.A."/>
            <person name="Paasch A."/>
            <person name="Narechania A."/>
            <person name="Kim E."/>
        </authorList>
    </citation>
    <scope>NUCLEOTIDE SEQUENCE [LARGE SCALE GENOMIC DNA]</scope>
    <source>
        <strain evidence="1 2">PLY_AMNH</strain>
    </source>
</reference>
<sequence length="1093" mass="114420">MLGESVVDIIPKIVHSDDELFRVGAFMLPGTLPCRLRSALWPLFTAIGSQATDLQNAQYLVNSTVIPHIRSLCRNDMSKVRRLVHSMLFLSWEPVRQLSPATQREREHLIPTSWCLPTPLFIFLIRTLDIGDLLRETLGRVSCARAAAKLQEQLAEAGEGLPASPLQVFSSAVLDIDEQASAAKGSLAVADSWPVPRGEAATDASVAMADLLEDGADGCLGALQRLACCAPAEAPAHPVLLAILQQGCARIAAAGVCSALFQLVGKLLEALARELSGSGRGAEDALGRGLMRELLQLALAGAKTLGGMGAAGKEAAVSLCHTFLLHPGYSALRHVVHGDSVLQHEATQELTTLTNQMVYSEVTAGETNGDGGDAAQTSLAQGVGVLVDQVIAVAMCAPSLLLRKAVAEASTHRTQAAMMAAMLALVPPVLRWRNNDAPRPYIEEVLREGLLAIPTAARALGERGGGPGGGAGGEALIHLVGELLEPRSALRHEDADAGPTVTLLAAPELVQHVLLPLMRTDLLETAAALPVVLHAARVVLGAVGRCDTASASARPARSSGGDADQRAASTTVAASMPVSLLLTLLGLVTLRTGGASGLDWVHPMDRLPTSTVLEPALDLLRDLVAALAPGVGAALEKAPPAAPRMRALLEHLACEAAAASAGPHLLLLLPLFARCPDASDPLLVAAARPRQGEEGVPSCRERRCCEAVVRCVIFARQSTVHFARLPPCSPSKHWGTPTGSLGAHTRCVASLTLWVGTGGAVGGRQQPHAAVLGHHLGERLRAKLCPHPEAASELRGERPASSATTRLAQTAPRALHAAAAELTRGAAEGAASVTRVSLLQGLVQALPGCTTREAARVLQWVVPLLVLGCMEHPSQGEQVPVMKGAAICSALLEVRVEQRCSGMPESATEAEMGLALQLAVLCVDLCARCFLQLLGCEKGHGGKDRGAVAGDLMAMARHVVMVSTTFGGSIRLGACGEADAPSDRNPEEEEACIRPQRAAVTEAVRSCLRRVLGCLRGCGQRSRSGCDERSDAAAPSAQILLRGALELLQLLGVGQLEDLPMESSEPGEEDGDKCTHLTEDMLLSELRGKLCVR</sequence>
<dbReference type="Proteomes" id="UP001190700">
    <property type="component" value="Unassembled WGS sequence"/>
</dbReference>
<organism evidence="1 2">
    <name type="scientific">Cymbomonas tetramitiformis</name>
    <dbReference type="NCBI Taxonomy" id="36881"/>
    <lineage>
        <taxon>Eukaryota</taxon>
        <taxon>Viridiplantae</taxon>
        <taxon>Chlorophyta</taxon>
        <taxon>Pyramimonadophyceae</taxon>
        <taxon>Pyramimonadales</taxon>
        <taxon>Pyramimonadaceae</taxon>
        <taxon>Cymbomonas</taxon>
    </lineage>
</organism>
<evidence type="ECO:0000313" key="1">
    <source>
        <dbReference type="EMBL" id="KAK3284741.1"/>
    </source>
</evidence>
<gene>
    <name evidence="1" type="ORF">CYMTET_7625</name>
</gene>
<comment type="caution">
    <text evidence="1">The sequence shown here is derived from an EMBL/GenBank/DDBJ whole genome shotgun (WGS) entry which is preliminary data.</text>
</comment>
<dbReference type="EMBL" id="LGRX02002173">
    <property type="protein sequence ID" value="KAK3284741.1"/>
    <property type="molecule type" value="Genomic_DNA"/>
</dbReference>
<protein>
    <submittedName>
        <fullName evidence="1">Uncharacterized protein</fullName>
    </submittedName>
</protein>
<keyword evidence="2" id="KW-1185">Reference proteome</keyword>
<dbReference type="AlphaFoldDB" id="A0AAE0GVB1"/>
<proteinExistence type="predicted"/>
<accession>A0AAE0GVB1</accession>